<dbReference type="InterPro" id="IPR011042">
    <property type="entry name" value="6-blade_b-propeller_TolB-like"/>
</dbReference>
<evidence type="ECO:0000256" key="1">
    <source>
        <dbReference type="ARBA" id="ARBA00022801"/>
    </source>
</evidence>
<dbReference type="Gene3D" id="2.120.10.30">
    <property type="entry name" value="TolB, C-terminal domain"/>
    <property type="match status" value="1"/>
</dbReference>
<dbReference type="InterPro" id="IPR013658">
    <property type="entry name" value="SGL"/>
</dbReference>
<feature type="domain" description="SMP-30/Gluconolactonase/LRE-like region" evidence="2">
    <location>
        <begin position="15"/>
        <end position="266"/>
    </location>
</feature>
<sequence>MSWTFERVSGPREATEGPVWTGTAVRFTEIRRNRVLEYDPETDATEVYIDETAGAVGLHEGRDGTLYACEAEGHRIAALSPDDPTRVVVDKFEGTPLNGPNDLEVDREGDIWFTDPDDVGRVELGHTSVYRAERTDSGWDLVHLTDEMDRPNGILLSPDESRLYVAECTYGSDQDCDLRAYEVLPDGSLGECEVLHDFGDHRGIDGMTLTEEGNVVACAGWEKSGPGPSVYVFSPSGEILARHPFPENRPTNCTFGGPARTDLYVADMTGSLHRAETDLTGFERF</sequence>
<gene>
    <name evidence="3" type="ORF">ACFQEV_09390</name>
</gene>
<keyword evidence="4" id="KW-1185">Reference proteome</keyword>
<dbReference type="InterPro" id="IPR051262">
    <property type="entry name" value="SMP-30/CGR1_Lactonase"/>
</dbReference>
<evidence type="ECO:0000313" key="4">
    <source>
        <dbReference type="Proteomes" id="UP001596408"/>
    </source>
</evidence>
<dbReference type="AlphaFoldDB" id="A0ABD5TXE1"/>
<keyword evidence="1" id="KW-0378">Hydrolase</keyword>
<dbReference type="PANTHER" id="PTHR47572">
    <property type="entry name" value="LIPOPROTEIN-RELATED"/>
    <property type="match status" value="1"/>
</dbReference>
<dbReference type="Pfam" id="PF08450">
    <property type="entry name" value="SGL"/>
    <property type="match status" value="1"/>
</dbReference>
<organism evidence="3 4">
    <name type="scientific">Halopelagius fulvigenes</name>
    <dbReference type="NCBI Taxonomy" id="1198324"/>
    <lineage>
        <taxon>Archaea</taxon>
        <taxon>Methanobacteriati</taxon>
        <taxon>Methanobacteriota</taxon>
        <taxon>Stenosarchaea group</taxon>
        <taxon>Halobacteria</taxon>
        <taxon>Halobacteriales</taxon>
        <taxon>Haloferacaceae</taxon>
    </lineage>
</organism>
<proteinExistence type="predicted"/>
<dbReference type="GO" id="GO:0016787">
    <property type="term" value="F:hydrolase activity"/>
    <property type="evidence" value="ECO:0007669"/>
    <property type="project" value="UniProtKB-KW"/>
</dbReference>
<evidence type="ECO:0000313" key="3">
    <source>
        <dbReference type="EMBL" id="MFC6825206.1"/>
    </source>
</evidence>
<reference evidence="3 4" key="1">
    <citation type="journal article" date="2019" name="Int. J. Syst. Evol. Microbiol.">
        <title>The Global Catalogue of Microorganisms (GCM) 10K type strain sequencing project: providing services to taxonomists for standard genome sequencing and annotation.</title>
        <authorList>
            <consortium name="The Broad Institute Genomics Platform"/>
            <consortium name="The Broad Institute Genome Sequencing Center for Infectious Disease"/>
            <person name="Wu L."/>
            <person name="Ma J."/>
        </authorList>
    </citation>
    <scope>NUCLEOTIDE SEQUENCE [LARGE SCALE GENOMIC DNA]</scope>
    <source>
        <strain evidence="3 4">YIM 94188</strain>
    </source>
</reference>
<dbReference type="SUPFAM" id="SSF63829">
    <property type="entry name" value="Calcium-dependent phosphotriesterase"/>
    <property type="match status" value="1"/>
</dbReference>
<dbReference type="Proteomes" id="UP001596408">
    <property type="component" value="Unassembled WGS sequence"/>
</dbReference>
<comment type="caution">
    <text evidence="3">The sequence shown here is derived from an EMBL/GenBank/DDBJ whole genome shotgun (WGS) entry which is preliminary data.</text>
</comment>
<protein>
    <submittedName>
        <fullName evidence="3">SMP-30/gluconolactonase/LRE family protein</fullName>
    </submittedName>
</protein>
<evidence type="ECO:0000259" key="2">
    <source>
        <dbReference type="Pfam" id="PF08450"/>
    </source>
</evidence>
<name>A0ABD5TXE1_9EURY</name>
<dbReference type="EMBL" id="JBHSXH010000011">
    <property type="protein sequence ID" value="MFC6825206.1"/>
    <property type="molecule type" value="Genomic_DNA"/>
</dbReference>
<accession>A0ABD5TXE1</accession>
<dbReference type="PANTHER" id="PTHR47572:SF4">
    <property type="entry name" value="LACTONASE DRP35"/>
    <property type="match status" value="1"/>
</dbReference>
<dbReference type="RefSeq" id="WP_379695196.1">
    <property type="nucleotide sequence ID" value="NZ_JBHSXH010000011.1"/>
</dbReference>